<name>A0A0C3MB66_9AGAM</name>
<sequence length="104" mass="11142">GPTTVDQVVYKPNSQSTDEYIAIVNPDEYKKWLEGESYSLSGTFDIFHSGQGAQGLLGKASKQELAAAFDVSNETEALEILLNKGALQSGDKLKQFGDGNASRG</sequence>
<accession>A0A0C3MB66</accession>
<keyword evidence="3" id="KW-1185">Reference proteome</keyword>
<reference evidence="2 3" key="1">
    <citation type="submission" date="2014-04" db="EMBL/GenBank/DDBJ databases">
        <authorList>
            <consortium name="DOE Joint Genome Institute"/>
            <person name="Kuo A."/>
            <person name="Girlanda M."/>
            <person name="Perotto S."/>
            <person name="Kohler A."/>
            <person name="Nagy L.G."/>
            <person name="Floudas D."/>
            <person name="Copeland A."/>
            <person name="Barry K.W."/>
            <person name="Cichocki N."/>
            <person name="Veneault-Fourrey C."/>
            <person name="LaButti K."/>
            <person name="Lindquist E.A."/>
            <person name="Lipzen A."/>
            <person name="Lundell T."/>
            <person name="Morin E."/>
            <person name="Murat C."/>
            <person name="Sun H."/>
            <person name="Tunlid A."/>
            <person name="Henrissat B."/>
            <person name="Grigoriev I.V."/>
            <person name="Hibbett D.S."/>
            <person name="Martin F."/>
            <person name="Nordberg H.P."/>
            <person name="Cantor M.N."/>
            <person name="Hua S.X."/>
        </authorList>
    </citation>
    <scope>NUCLEOTIDE SEQUENCE [LARGE SCALE GENOMIC DNA]</scope>
    <source>
        <strain evidence="2 3">MUT 4182</strain>
    </source>
</reference>
<proteinExistence type="predicted"/>
<feature type="domain" description="Ribosome maturation protein SDO1/SBDS N-terminal" evidence="1">
    <location>
        <begin position="6"/>
        <end position="92"/>
    </location>
</feature>
<evidence type="ECO:0000259" key="1">
    <source>
        <dbReference type="Pfam" id="PF01172"/>
    </source>
</evidence>
<feature type="non-terminal residue" evidence="2">
    <location>
        <position position="1"/>
    </location>
</feature>
<reference evidence="3" key="2">
    <citation type="submission" date="2015-01" db="EMBL/GenBank/DDBJ databases">
        <title>Evolutionary Origins and Diversification of the Mycorrhizal Mutualists.</title>
        <authorList>
            <consortium name="DOE Joint Genome Institute"/>
            <consortium name="Mycorrhizal Genomics Consortium"/>
            <person name="Kohler A."/>
            <person name="Kuo A."/>
            <person name="Nagy L.G."/>
            <person name="Floudas D."/>
            <person name="Copeland A."/>
            <person name="Barry K.W."/>
            <person name="Cichocki N."/>
            <person name="Veneault-Fourrey C."/>
            <person name="LaButti K."/>
            <person name="Lindquist E.A."/>
            <person name="Lipzen A."/>
            <person name="Lundell T."/>
            <person name="Morin E."/>
            <person name="Murat C."/>
            <person name="Riley R."/>
            <person name="Ohm R."/>
            <person name="Sun H."/>
            <person name="Tunlid A."/>
            <person name="Henrissat B."/>
            <person name="Grigoriev I.V."/>
            <person name="Hibbett D.S."/>
            <person name="Martin F."/>
        </authorList>
    </citation>
    <scope>NUCLEOTIDE SEQUENCE [LARGE SCALE GENOMIC DNA]</scope>
    <source>
        <strain evidence="3">MUT 4182</strain>
    </source>
</reference>
<dbReference type="STRING" id="1051891.A0A0C3MB66"/>
<dbReference type="OrthoDB" id="2567806at2759"/>
<dbReference type="Gene3D" id="3.30.1250.10">
    <property type="entry name" value="Ribosome maturation protein SBDS, N-terminal domain"/>
    <property type="match status" value="1"/>
</dbReference>
<dbReference type="HOGENOM" id="CLU_137480_0_0_1"/>
<dbReference type="SUPFAM" id="SSF89895">
    <property type="entry name" value="FYSH domain"/>
    <property type="match status" value="1"/>
</dbReference>
<organism evidence="2 3">
    <name type="scientific">Tulasnella calospora MUT 4182</name>
    <dbReference type="NCBI Taxonomy" id="1051891"/>
    <lineage>
        <taxon>Eukaryota</taxon>
        <taxon>Fungi</taxon>
        <taxon>Dikarya</taxon>
        <taxon>Basidiomycota</taxon>
        <taxon>Agaricomycotina</taxon>
        <taxon>Agaricomycetes</taxon>
        <taxon>Cantharellales</taxon>
        <taxon>Tulasnellaceae</taxon>
        <taxon>Tulasnella</taxon>
    </lineage>
</organism>
<dbReference type="Pfam" id="PF01172">
    <property type="entry name" value="SBDS_N"/>
    <property type="match status" value="1"/>
</dbReference>
<feature type="non-terminal residue" evidence="2">
    <location>
        <position position="104"/>
    </location>
</feature>
<evidence type="ECO:0000313" key="3">
    <source>
        <dbReference type="Proteomes" id="UP000054248"/>
    </source>
</evidence>
<dbReference type="InterPro" id="IPR036786">
    <property type="entry name" value="Ribosome_mat_SBDS_N_sf"/>
</dbReference>
<dbReference type="Proteomes" id="UP000054248">
    <property type="component" value="Unassembled WGS sequence"/>
</dbReference>
<dbReference type="AlphaFoldDB" id="A0A0C3MB66"/>
<evidence type="ECO:0000313" key="2">
    <source>
        <dbReference type="EMBL" id="KIO30972.1"/>
    </source>
</evidence>
<dbReference type="EMBL" id="KN822967">
    <property type="protein sequence ID" value="KIO30972.1"/>
    <property type="molecule type" value="Genomic_DNA"/>
</dbReference>
<gene>
    <name evidence="2" type="ORF">M407DRAFT_47299</name>
</gene>
<dbReference type="InterPro" id="IPR019783">
    <property type="entry name" value="SDO1/SBDS_N"/>
</dbReference>
<protein>
    <recommendedName>
        <fullName evidence="1">Ribosome maturation protein SDO1/SBDS N-terminal domain-containing protein</fullName>
    </recommendedName>
</protein>